<proteinExistence type="predicted"/>
<dbReference type="InterPro" id="IPR029058">
    <property type="entry name" value="AB_hydrolase_fold"/>
</dbReference>
<keyword evidence="2" id="KW-1185">Reference proteome</keyword>
<gene>
    <name evidence="1" type="ORF">SAMN05443639_104137</name>
</gene>
<reference evidence="2" key="1">
    <citation type="submission" date="2016-10" db="EMBL/GenBank/DDBJ databases">
        <authorList>
            <person name="Varghese N."/>
            <person name="Submissions S."/>
        </authorList>
    </citation>
    <scope>NUCLEOTIDE SEQUENCE [LARGE SCALE GENOMIC DNA]</scope>
    <source>
        <strain evidence="2">DSM 16858</strain>
    </source>
</reference>
<sequence>MFNTVEARYGAAATDQDRKVGRETQAYFAQFAKAGDPAPSGLPAWPRSEARSDLLMDSSAGGAPVAGADPWKARLDVTAAAASAN</sequence>
<dbReference type="Gene3D" id="3.40.50.1820">
    <property type="entry name" value="alpha/beta hydrolase"/>
    <property type="match status" value="1"/>
</dbReference>
<evidence type="ECO:0000313" key="2">
    <source>
        <dbReference type="Proteomes" id="UP000199181"/>
    </source>
</evidence>
<dbReference type="Proteomes" id="UP000199181">
    <property type="component" value="Unassembled WGS sequence"/>
</dbReference>
<dbReference type="SUPFAM" id="SSF53474">
    <property type="entry name" value="alpha/beta-Hydrolases"/>
    <property type="match status" value="1"/>
</dbReference>
<organism evidence="1 2">
    <name type="scientific">Stigmatella erecta</name>
    <dbReference type="NCBI Taxonomy" id="83460"/>
    <lineage>
        <taxon>Bacteria</taxon>
        <taxon>Pseudomonadati</taxon>
        <taxon>Myxococcota</taxon>
        <taxon>Myxococcia</taxon>
        <taxon>Myxococcales</taxon>
        <taxon>Cystobacterineae</taxon>
        <taxon>Archangiaceae</taxon>
        <taxon>Stigmatella</taxon>
    </lineage>
</organism>
<protein>
    <submittedName>
        <fullName evidence="1">Para-nitrobenzyl esterase</fullName>
    </submittedName>
</protein>
<dbReference type="RefSeq" id="WP_093518757.1">
    <property type="nucleotide sequence ID" value="NZ_FOIJ01000004.1"/>
</dbReference>
<dbReference type="EMBL" id="FOIJ01000004">
    <property type="protein sequence ID" value="SET73928.1"/>
    <property type="molecule type" value="Genomic_DNA"/>
</dbReference>
<dbReference type="AlphaFoldDB" id="A0A1I0GS05"/>
<accession>A0A1I0GS05</accession>
<evidence type="ECO:0000313" key="1">
    <source>
        <dbReference type="EMBL" id="SET73928.1"/>
    </source>
</evidence>
<name>A0A1I0GS05_9BACT</name>